<evidence type="ECO:0000313" key="3">
    <source>
        <dbReference type="Proteomes" id="UP000037460"/>
    </source>
</evidence>
<organism evidence="2 3">
    <name type="scientific">Chrysochromulina tobinii</name>
    <dbReference type="NCBI Taxonomy" id="1460289"/>
    <lineage>
        <taxon>Eukaryota</taxon>
        <taxon>Haptista</taxon>
        <taxon>Haptophyta</taxon>
        <taxon>Prymnesiophyceae</taxon>
        <taxon>Prymnesiales</taxon>
        <taxon>Chrysochromulinaceae</taxon>
        <taxon>Chrysochromulina</taxon>
    </lineage>
</organism>
<dbReference type="AlphaFoldDB" id="A0A0M0K7G1"/>
<sequence length="450" mass="47363">MQAELLASSTPASAALAAALGANPAELKHDWHLVGPELTRVEFAYLVSRHLGQHAELSQRSQNELLTGTAELYEEATVLQGDKTRISWTAFSQALVAATLAAGPPPRLASDARLVRSRVIVDGSNLISKAKPKAAMFSKKRPAEGGLVISPDLAIHFLPKPVSRFLVCEENADSPDYRLSLWTMSGGAGEQTSTRLLSCLNVLQERGPLPSSVALVPTLRYPTRETSVGAITTGLTSSAADAPNTALKGDKSSPSKASPFGNKALQGAWLGEKEKGARRISALAYCTGAILTSDGTRKDPDLHRHGTLVLSLSSDGNLNVISAHEGKNLATLRHRAIGESVCVASCSISSLIAVAGVTEGEGVLAVHRMFDSSTVRELSRDLMAPLMAPLIAPLMAPLIPSILSSALPLFPRATVAGVGGADEEEDLPNKEEDSPKKGKLMEKALATLAQ</sequence>
<comment type="caution">
    <text evidence="2">The sequence shown here is derived from an EMBL/GenBank/DDBJ whole genome shotgun (WGS) entry which is preliminary data.</text>
</comment>
<feature type="non-terminal residue" evidence="2">
    <location>
        <position position="450"/>
    </location>
</feature>
<evidence type="ECO:0000256" key="1">
    <source>
        <dbReference type="SAM" id="MobiDB-lite"/>
    </source>
</evidence>
<proteinExistence type="predicted"/>
<reference evidence="3" key="1">
    <citation type="journal article" date="2015" name="PLoS Genet.">
        <title>Genome Sequence and Transcriptome Analyses of Chrysochromulina tobin: Metabolic Tools for Enhanced Algal Fitness in the Prominent Order Prymnesiales (Haptophyceae).</title>
        <authorList>
            <person name="Hovde B.T."/>
            <person name="Deodato C.R."/>
            <person name="Hunsperger H.M."/>
            <person name="Ryken S.A."/>
            <person name="Yost W."/>
            <person name="Jha R.K."/>
            <person name="Patterson J."/>
            <person name="Monnat R.J. Jr."/>
            <person name="Barlow S.B."/>
            <person name="Starkenburg S.R."/>
            <person name="Cattolico R.A."/>
        </authorList>
    </citation>
    <scope>NUCLEOTIDE SEQUENCE</scope>
    <source>
        <strain evidence="3">CCMP291</strain>
    </source>
</reference>
<protein>
    <submittedName>
        <fullName evidence="2">Uncharacterized protein</fullName>
    </submittedName>
</protein>
<feature type="region of interest" description="Disordered" evidence="1">
    <location>
        <begin position="419"/>
        <end position="450"/>
    </location>
</feature>
<feature type="compositionally biased region" description="Basic and acidic residues" evidence="1">
    <location>
        <begin position="427"/>
        <end position="442"/>
    </location>
</feature>
<dbReference type="Proteomes" id="UP000037460">
    <property type="component" value="Unassembled WGS sequence"/>
</dbReference>
<name>A0A0M0K7G1_9EUKA</name>
<gene>
    <name evidence="2" type="ORF">Ctob_012237</name>
</gene>
<feature type="region of interest" description="Disordered" evidence="1">
    <location>
        <begin position="240"/>
        <end position="260"/>
    </location>
</feature>
<keyword evidence="3" id="KW-1185">Reference proteome</keyword>
<accession>A0A0M0K7G1</accession>
<evidence type="ECO:0000313" key="2">
    <source>
        <dbReference type="EMBL" id="KOO34755.1"/>
    </source>
</evidence>
<dbReference type="EMBL" id="JWZX01001107">
    <property type="protein sequence ID" value="KOO34755.1"/>
    <property type="molecule type" value="Genomic_DNA"/>
</dbReference>